<evidence type="ECO:0000313" key="6">
    <source>
        <dbReference type="RefSeq" id="XP_028968069.1"/>
    </source>
</evidence>
<dbReference type="GO" id="GO:0071108">
    <property type="term" value="P:protein K48-linked deubiquitination"/>
    <property type="evidence" value="ECO:0007669"/>
    <property type="project" value="InterPro"/>
</dbReference>
<evidence type="ECO:0000259" key="4">
    <source>
        <dbReference type="SMART" id="SM01174"/>
    </source>
</evidence>
<sequence length="354" mass="40004">MAQQMEPSVRREALNVMFGEKVATSGELPKTWYPQKLAFHDDGEDATFFAIKQVEGGPCGCYAAIQAYILRDLLSNRNRMDSFSDRIDMRRCALASALASILWKARRYSSKNKDGPVFLVIQDDGGKWNYVQPTTMEETAEVIRANYEQISTAGVVPFTVSIILTKGIDLIKQELVVHDVFQPLVNTDSSDCTQDLVNLYLTGRACVGLHDEECPNPQSKGVLERQDIGFLSELGHQIGSFYRDPIEPFWVLNFGHHYTVLYSAADDALNNGETRNDFYWFPGFSDRRYIVFGEPGPGEFEYEPISEGEKWEYRGVLNCVRSRWTPEAKIISWRQYGPIPGTEDDGQTSSGSEK</sequence>
<dbReference type="PANTHER" id="PTHR12473">
    <property type="entry name" value="UBIQUITIN CARBOXYL-TERMINAL HYDROLASE MINDY-4-RELATED"/>
    <property type="match status" value="1"/>
</dbReference>
<keyword evidence="5" id="KW-1185">Reference proteome</keyword>
<dbReference type="KEGG" id="goe:100903803"/>
<feature type="region of interest" description="Disordered" evidence="3">
    <location>
        <begin position="335"/>
        <end position="354"/>
    </location>
</feature>
<dbReference type="SMART" id="SM01174">
    <property type="entry name" value="DUF4205"/>
    <property type="match status" value="1"/>
</dbReference>
<dbReference type="GO" id="GO:0004843">
    <property type="term" value="F:cysteine-type deubiquitinase activity"/>
    <property type="evidence" value="ECO:0007669"/>
    <property type="project" value="UniProtKB-UniRule"/>
</dbReference>
<accession>A0AAJ7WI79</accession>
<organism evidence="5 6">
    <name type="scientific">Galendromus occidentalis</name>
    <name type="common">western predatory mite</name>
    <dbReference type="NCBI Taxonomy" id="34638"/>
    <lineage>
        <taxon>Eukaryota</taxon>
        <taxon>Metazoa</taxon>
        <taxon>Ecdysozoa</taxon>
        <taxon>Arthropoda</taxon>
        <taxon>Chelicerata</taxon>
        <taxon>Arachnida</taxon>
        <taxon>Acari</taxon>
        <taxon>Parasitiformes</taxon>
        <taxon>Mesostigmata</taxon>
        <taxon>Gamasina</taxon>
        <taxon>Phytoseioidea</taxon>
        <taxon>Phytoseiidae</taxon>
        <taxon>Typhlodrominae</taxon>
        <taxon>Galendromus</taxon>
    </lineage>
</organism>
<dbReference type="GO" id="GO:0006508">
    <property type="term" value="P:proteolysis"/>
    <property type="evidence" value="ECO:0007669"/>
    <property type="project" value="UniProtKB-KW"/>
</dbReference>
<evidence type="ECO:0000256" key="2">
    <source>
        <dbReference type="RuleBase" id="RU367088"/>
    </source>
</evidence>
<dbReference type="Proteomes" id="UP000694867">
    <property type="component" value="Unplaced"/>
</dbReference>
<dbReference type="Pfam" id="PF13898">
    <property type="entry name" value="MINDY-3_4_CD"/>
    <property type="match status" value="1"/>
</dbReference>
<keyword evidence="2" id="KW-0788">Thiol protease</keyword>
<dbReference type="GO" id="GO:1990380">
    <property type="term" value="F:K48-linked deubiquitinase activity"/>
    <property type="evidence" value="ECO:0007669"/>
    <property type="project" value="UniProtKB-UniRule"/>
</dbReference>
<dbReference type="GeneID" id="100903803"/>
<comment type="similarity">
    <text evidence="1 2">Belongs to the MINDY deubiquitinase family. FAM188 subfamily.</text>
</comment>
<evidence type="ECO:0000313" key="5">
    <source>
        <dbReference type="Proteomes" id="UP000694867"/>
    </source>
</evidence>
<dbReference type="InterPro" id="IPR039785">
    <property type="entry name" value="MINY3/4"/>
</dbReference>
<evidence type="ECO:0000256" key="1">
    <source>
        <dbReference type="ARBA" id="ARBA00011074"/>
    </source>
</evidence>
<keyword evidence="2" id="KW-0833">Ubl conjugation pathway</keyword>
<comment type="catalytic activity">
    <reaction evidence="2">
        <text>Thiol-dependent hydrolysis of ester, thioester, amide, peptide and isopeptide bonds formed by the C-terminal Gly of ubiquitin (a 76-residue protein attached to proteins as an intracellular targeting signal).</text>
        <dbReference type="EC" id="3.4.19.12"/>
    </reaction>
</comment>
<dbReference type="EC" id="3.4.19.12" evidence="2"/>
<protein>
    <recommendedName>
        <fullName evidence="2">Ubiquitin carboxyl-terminal hydrolase MINDY</fullName>
        <ecNumber evidence="2">3.4.19.12</ecNumber>
    </recommendedName>
</protein>
<evidence type="ECO:0000256" key="3">
    <source>
        <dbReference type="SAM" id="MobiDB-lite"/>
    </source>
</evidence>
<feature type="domain" description="Deubiquitinating enzyme MINDY-3/4 conserved" evidence="4">
    <location>
        <begin position="14"/>
        <end position="294"/>
    </location>
</feature>
<name>A0AAJ7WI79_9ACAR</name>
<dbReference type="PANTHER" id="PTHR12473:SF8">
    <property type="entry name" value="UBIQUITIN CARBOXYL-TERMINAL HYDROLASE MINDY-4-RELATED"/>
    <property type="match status" value="1"/>
</dbReference>
<proteinExistence type="inferred from homology"/>
<dbReference type="InterPro" id="IPR025257">
    <property type="entry name" value="MINDY-3/4_CD"/>
</dbReference>
<keyword evidence="2" id="KW-0645">Protease</keyword>
<dbReference type="RefSeq" id="XP_028968069.1">
    <property type="nucleotide sequence ID" value="XM_029112236.1"/>
</dbReference>
<reference evidence="6" key="1">
    <citation type="submission" date="2025-08" db="UniProtKB">
        <authorList>
            <consortium name="RefSeq"/>
        </authorList>
    </citation>
    <scope>IDENTIFICATION</scope>
</reference>
<comment type="function">
    <text evidence="2">Hydrolase that can remove 'Lys-48'-linked conjugated ubiquitin from proteins.</text>
</comment>
<keyword evidence="2 6" id="KW-0378">Hydrolase</keyword>
<dbReference type="AlphaFoldDB" id="A0AAJ7WI79"/>
<gene>
    <name evidence="6" type="primary">LOC100903803</name>
</gene>